<organism evidence="3">
    <name type="scientific">Ehrlichia ewingii</name>
    <dbReference type="NCBI Taxonomy" id="947"/>
    <lineage>
        <taxon>Bacteria</taxon>
        <taxon>Pseudomonadati</taxon>
        <taxon>Pseudomonadota</taxon>
        <taxon>Alphaproteobacteria</taxon>
        <taxon>Rickettsiales</taxon>
        <taxon>Anaplasmataceae</taxon>
        <taxon>Ehrlichia</taxon>
    </lineage>
</organism>
<name>B1N6B9_9RICK</name>
<evidence type="ECO:0000256" key="1">
    <source>
        <dbReference type="SAM" id="SignalP"/>
    </source>
</evidence>
<dbReference type="InterPro" id="IPR002566">
    <property type="entry name" value="Msp4_OMP-like"/>
</dbReference>
<dbReference type="SUPFAM" id="SSF56925">
    <property type="entry name" value="OMPA-like"/>
    <property type="match status" value="1"/>
</dbReference>
<dbReference type="EMBL" id="EF116932">
    <property type="protein sequence ID" value="ABO36256.1"/>
    <property type="molecule type" value="Genomic_DNA"/>
</dbReference>
<keyword evidence="1" id="KW-0732">Signal</keyword>
<dbReference type="InterPro" id="IPR011250">
    <property type="entry name" value="OMP/PagP_B-barrel"/>
</dbReference>
<protein>
    <submittedName>
        <fullName evidence="3">Omp-1-16</fullName>
    </submittedName>
</protein>
<sequence>MNCKKVFITSALISFICFLPGVSFSNTIQDNNIVGNFYISGKYMPTVSHFGNFSAKEEKAETKKTFGLEKNYDGAKIEDNQVQNKFTISNYSFKYEDNPFLGFAGAIGYSMEGPRIELEVSYETFNVKNQDNSYKNDAHMYYLLAREVDSSSPTKPQVNKSVLLKNEGLTDFSIMLNACYDIITDNIPFSPYICAGVGADLVSMFNSINPKLAYQGKLGISYSISPEVSAFIGGHFHKVIGNEFKDIATILPSGSSIKDNQYAIVTLSVCHFGVEIGGRVSF</sequence>
<dbReference type="Gene3D" id="2.40.160.20">
    <property type="match status" value="1"/>
</dbReference>
<gene>
    <name evidence="3" type="primary">omp116</name>
</gene>
<evidence type="ECO:0000259" key="2">
    <source>
        <dbReference type="Pfam" id="PF01617"/>
    </source>
</evidence>
<feature type="signal peptide" evidence="1">
    <location>
        <begin position="1"/>
        <end position="25"/>
    </location>
</feature>
<feature type="domain" description="Msp4/OMP-like" evidence="2">
    <location>
        <begin position="34"/>
        <end position="282"/>
    </location>
</feature>
<accession>B1N6B9</accession>
<evidence type="ECO:0000313" key="3">
    <source>
        <dbReference type="EMBL" id="ABO36256.1"/>
    </source>
</evidence>
<feature type="chain" id="PRO_5002769038" evidence="1">
    <location>
        <begin position="26"/>
        <end position="282"/>
    </location>
</feature>
<dbReference type="AlphaFoldDB" id="B1N6B9"/>
<proteinExistence type="predicted"/>
<dbReference type="Pfam" id="PF01617">
    <property type="entry name" value="Surface_Ag_2"/>
    <property type="match status" value="1"/>
</dbReference>
<reference evidence="3" key="1">
    <citation type="journal article" date="2008" name="Clin. Vaccine Immunol.">
        <title>Identification of 19 polymorphic major outer membrane protein genes and their immunogenic peptides in Ehrlichia ewingii for use in a serodiagnostic assay.</title>
        <authorList>
            <person name="Zhang C."/>
            <person name="Xiong Q."/>
            <person name="Kikuchi T."/>
            <person name="Rikihisa Y."/>
        </authorList>
    </citation>
    <scope>NUCLEOTIDE SEQUENCE</scope>
</reference>